<dbReference type="AlphaFoldDB" id="A0A4R8VBE9"/>
<dbReference type="PANTHER" id="PTHR34351">
    <property type="entry name" value="SLR1927 PROTEIN-RELATED"/>
    <property type="match status" value="1"/>
</dbReference>
<dbReference type="InterPro" id="IPR002881">
    <property type="entry name" value="DUF58"/>
</dbReference>
<keyword evidence="3" id="KW-1185">Reference proteome</keyword>
<organism evidence="2 3">
    <name type="scientific">Terrimesophilobacter mesophilus</name>
    <dbReference type="NCBI Taxonomy" id="433647"/>
    <lineage>
        <taxon>Bacteria</taxon>
        <taxon>Bacillati</taxon>
        <taxon>Actinomycetota</taxon>
        <taxon>Actinomycetes</taxon>
        <taxon>Micrococcales</taxon>
        <taxon>Microbacteriaceae</taxon>
        <taxon>Terrimesophilobacter</taxon>
    </lineage>
</organism>
<reference evidence="2 3" key="1">
    <citation type="submission" date="2019-03" db="EMBL/GenBank/DDBJ databases">
        <title>Genomics of glacier-inhabiting Cryobacterium strains.</title>
        <authorList>
            <person name="Liu Q."/>
            <person name="Xin Y.-H."/>
        </authorList>
    </citation>
    <scope>NUCLEOTIDE SEQUENCE [LARGE SCALE GENOMIC DNA]</scope>
    <source>
        <strain evidence="2 3">CGMCC 1.10440</strain>
    </source>
</reference>
<dbReference type="PANTHER" id="PTHR34351:SF1">
    <property type="entry name" value="SLR1927 PROTEIN"/>
    <property type="match status" value="1"/>
</dbReference>
<evidence type="ECO:0000259" key="1">
    <source>
        <dbReference type="Pfam" id="PF01882"/>
    </source>
</evidence>
<sequence>MDTAVRRRVITLTLRGGTLLGAAVVSFSAAYIAGWPELLVLASFCAIPPLLALWLVARMRPRLSVARFAAPAIVSAGATGSASLRLGNLANSKTPASQWSDTLPWGTGRTRSLELAAVSPGGSLTLRYAFVPPRRGVSELGPLVISLGDPFGLARGEFPVGDRNRVIVAPETVDLDQGSVDIASDSGSARLFQHRALAGEHDIMTRDYRPGDALRKVHWKASAHHGELMVREDEKRSHAEALLLVDTRRGNWRDVSRSPSPDRPESDRFEWALSMIASLRDYLIRGGLRVDVVETAVRQLADAGHADDFVESLARVRLSYQDGPKLRLAEPRADSVGSLFTVLDAPDAETIDALVEQRAGFDLAVAFLLGPASSGATHGAARGAARGASEERLVAAGWSVLRVPDGDTVLSAWQSLGAASPAQPATERDAEVSSA</sequence>
<gene>
    <name evidence="2" type="ORF">E3N84_04405</name>
</gene>
<dbReference type="RefSeq" id="WP_104095236.1">
    <property type="nucleotide sequence ID" value="NZ_JACHBP010000001.1"/>
</dbReference>
<dbReference type="Pfam" id="PF01882">
    <property type="entry name" value="DUF58"/>
    <property type="match status" value="1"/>
</dbReference>
<comment type="caution">
    <text evidence="2">The sequence shown here is derived from an EMBL/GenBank/DDBJ whole genome shotgun (WGS) entry which is preliminary data.</text>
</comment>
<protein>
    <submittedName>
        <fullName evidence="2">DUF58 domain-containing protein</fullName>
    </submittedName>
</protein>
<dbReference type="EMBL" id="SOFI01000003">
    <property type="protein sequence ID" value="TFB79362.1"/>
    <property type="molecule type" value="Genomic_DNA"/>
</dbReference>
<dbReference type="OrthoDB" id="9812729at2"/>
<name>A0A4R8VBE9_9MICO</name>
<feature type="domain" description="DUF58" evidence="1">
    <location>
        <begin position="205"/>
        <end position="247"/>
    </location>
</feature>
<evidence type="ECO:0000313" key="2">
    <source>
        <dbReference type="EMBL" id="TFB79362.1"/>
    </source>
</evidence>
<dbReference type="Proteomes" id="UP000298488">
    <property type="component" value="Unassembled WGS sequence"/>
</dbReference>
<evidence type="ECO:0000313" key="3">
    <source>
        <dbReference type="Proteomes" id="UP000298488"/>
    </source>
</evidence>
<accession>A0A4R8VBE9</accession>
<proteinExistence type="predicted"/>